<feature type="transmembrane region" description="Helical" evidence="1">
    <location>
        <begin position="7"/>
        <end position="28"/>
    </location>
</feature>
<evidence type="ECO:0000313" key="2">
    <source>
        <dbReference type="EMBL" id="OPJ63216.1"/>
    </source>
</evidence>
<organism evidence="2 3">
    <name type="scientific">Clostridium oryzae</name>
    <dbReference type="NCBI Taxonomy" id="1450648"/>
    <lineage>
        <taxon>Bacteria</taxon>
        <taxon>Bacillati</taxon>
        <taxon>Bacillota</taxon>
        <taxon>Clostridia</taxon>
        <taxon>Eubacteriales</taxon>
        <taxon>Clostridiaceae</taxon>
        <taxon>Clostridium</taxon>
    </lineage>
</organism>
<dbReference type="EMBL" id="MZGV01000010">
    <property type="protein sequence ID" value="OPJ63216.1"/>
    <property type="molecule type" value="Genomic_DNA"/>
</dbReference>
<dbReference type="Proteomes" id="UP000190080">
    <property type="component" value="Unassembled WGS sequence"/>
</dbReference>
<reference evidence="2 3" key="1">
    <citation type="submission" date="2017-03" db="EMBL/GenBank/DDBJ databases">
        <title>Genome sequence of Clostridium oryzae DSM 28571.</title>
        <authorList>
            <person name="Poehlein A."/>
            <person name="Daniel R."/>
        </authorList>
    </citation>
    <scope>NUCLEOTIDE SEQUENCE [LARGE SCALE GENOMIC DNA]</scope>
    <source>
        <strain evidence="2 3">DSM 28571</strain>
    </source>
</reference>
<protein>
    <submittedName>
        <fullName evidence="2">Uncharacterized protein</fullName>
    </submittedName>
</protein>
<evidence type="ECO:0000256" key="1">
    <source>
        <dbReference type="SAM" id="Phobius"/>
    </source>
</evidence>
<evidence type="ECO:0000313" key="3">
    <source>
        <dbReference type="Proteomes" id="UP000190080"/>
    </source>
</evidence>
<dbReference type="STRING" id="1450648.CLORY_12990"/>
<name>A0A1V4ITG3_9CLOT</name>
<keyword evidence="1" id="KW-0472">Membrane</keyword>
<gene>
    <name evidence="2" type="ORF">CLORY_12990</name>
</gene>
<dbReference type="AlphaFoldDB" id="A0A1V4ITG3"/>
<proteinExistence type="predicted"/>
<comment type="caution">
    <text evidence="2">The sequence shown here is derived from an EMBL/GenBank/DDBJ whole genome shotgun (WGS) entry which is preliminary data.</text>
</comment>
<keyword evidence="3" id="KW-1185">Reference proteome</keyword>
<keyword evidence="1" id="KW-1133">Transmembrane helix</keyword>
<accession>A0A1V4ITG3</accession>
<keyword evidence="1" id="KW-0812">Transmembrane</keyword>
<sequence>MRNKGNVVIYVVLVGFLLILISLIMLKFQLQRSSELQRKILIFNSSTTEAVKVKNKSKEEILNNLYNSINTNKEIDTNEKLNKYKENTLSKDITDYNQNGIELSYDSKFDAVVMKFTSDTGNSYREYYSLCFKDSKLKIIFLGQKEG</sequence>